<dbReference type="RefSeq" id="XP_044370409.1">
    <property type="nucleotide sequence ID" value="XM_044514474.1"/>
</dbReference>
<dbReference type="EnsemblPlants" id="TraesCS4B02G213100.1">
    <property type="protein sequence ID" value="TraesCS4B02G213100.1.cds1"/>
    <property type="gene ID" value="TraesCS4B02G213100"/>
</dbReference>
<organism evidence="2">
    <name type="scientific">Triticum aestivum</name>
    <name type="common">Wheat</name>
    <dbReference type="NCBI Taxonomy" id="4565"/>
    <lineage>
        <taxon>Eukaryota</taxon>
        <taxon>Viridiplantae</taxon>
        <taxon>Streptophyta</taxon>
        <taxon>Embryophyta</taxon>
        <taxon>Tracheophyta</taxon>
        <taxon>Spermatophyta</taxon>
        <taxon>Magnoliopsida</taxon>
        <taxon>Liliopsida</taxon>
        <taxon>Poales</taxon>
        <taxon>Poaceae</taxon>
        <taxon>BOP clade</taxon>
        <taxon>Pooideae</taxon>
        <taxon>Triticodae</taxon>
        <taxon>Triticeae</taxon>
        <taxon>Triticinae</taxon>
        <taxon>Triticum</taxon>
    </lineage>
</organism>
<keyword evidence="1" id="KW-1133">Transmembrane helix</keyword>
<evidence type="ECO:0000256" key="1">
    <source>
        <dbReference type="SAM" id="Phobius"/>
    </source>
</evidence>
<name>A0A3B6ISI0_WHEAT</name>
<evidence type="ECO:0000313" key="3">
    <source>
        <dbReference type="Proteomes" id="UP000019116"/>
    </source>
</evidence>
<dbReference type="Gramene" id="TraesRN4B0100611500.1">
    <property type="protein sequence ID" value="TraesRN4B0100611500.1"/>
    <property type="gene ID" value="TraesRN4B0100611500"/>
</dbReference>
<dbReference type="Gramene" id="TraesCAD_scaffold_034146_01G000700.1">
    <property type="protein sequence ID" value="TraesCAD_scaffold_034146_01G000700.1"/>
    <property type="gene ID" value="TraesCAD_scaffold_034146_01G000700"/>
</dbReference>
<evidence type="ECO:0008006" key="4">
    <source>
        <dbReference type="Google" id="ProtNLM"/>
    </source>
</evidence>
<dbReference type="Gramene" id="TraesCS4B03G0587800.1">
    <property type="protein sequence ID" value="TraesCS4B03G0587800.1.CDS1"/>
    <property type="gene ID" value="TraesCS4B03G0587800"/>
</dbReference>
<dbReference type="Gramene" id="TraesROB_scaffold_022677_01G000200.1">
    <property type="protein sequence ID" value="TraesROB_scaffold_022677_01G000200.1"/>
    <property type="gene ID" value="TraesROB_scaffold_022677_01G000200"/>
</dbReference>
<protein>
    <recommendedName>
        <fullName evidence="4">DUF962 domain-containing protein</fullName>
    </recommendedName>
</protein>
<dbReference type="Gramene" id="TraesWEE_scaffold_043751_01G000200.1">
    <property type="protein sequence ID" value="TraesWEE_scaffold_043751_01G000200.1"/>
    <property type="gene ID" value="TraesWEE_scaffold_043751_01G000200"/>
</dbReference>
<dbReference type="Gramene" id="TraesCLE_scaffold_024979_01G000200.1">
    <property type="protein sequence ID" value="TraesCLE_scaffold_024979_01G000200.1"/>
    <property type="gene ID" value="TraesCLE_scaffold_024979_01G000200"/>
</dbReference>
<reference evidence="2" key="2">
    <citation type="submission" date="2018-10" db="UniProtKB">
        <authorList>
            <consortium name="EnsemblPlants"/>
        </authorList>
    </citation>
    <scope>IDENTIFICATION</scope>
</reference>
<accession>A0A3B6ISI0</accession>
<dbReference type="Pfam" id="PF06127">
    <property type="entry name" value="Mpo1-like"/>
    <property type="match status" value="1"/>
</dbReference>
<dbReference type="GeneID" id="123092656"/>
<sequence>MHQIHRTVNRITTCSIKIGSTSQLVASQPPYLEPRREGRYTDTSRQHIAIRQQPQPKQTEAMGKEFGSMEEFWGFYLGQHSKPATRRWHFAGTLASLVCALLAAATGRAALLVACPVLGYGLAWYSHFFVEGNRPATFGHPVWSFLCDYRMFALILTGRIDAELARLRIHPPRPRIASD</sequence>
<feature type="transmembrane region" description="Helical" evidence="1">
    <location>
        <begin position="88"/>
        <end position="105"/>
    </location>
</feature>
<dbReference type="AlphaFoldDB" id="A0A3B6ISI0"/>
<dbReference type="PANTHER" id="PTHR34205:SF2">
    <property type="entry name" value="DUF962 DOMAIN-CONTAINING PROTEIN"/>
    <property type="match status" value="1"/>
</dbReference>
<evidence type="ECO:0000313" key="2">
    <source>
        <dbReference type="EnsemblPlants" id="TraesCS4B02G213100.1.cds1"/>
    </source>
</evidence>
<keyword evidence="1" id="KW-0472">Membrane</keyword>
<dbReference type="InterPro" id="IPR009305">
    <property type="entry name" value="Mpo1-like"/>
</dbReference>
<dbReference type="OrthoDB" id="5511466at2759"/>
<dbReference type="Proteomes" id="UP000019116">
    <property type="component" value="Chromosome 4B"/>
</dbReference>
<gene>
    <name evidence="2" type="primary">LOC123092656</name>
</gene>
<keyword evidence="1" id="KW-0812">Transmembrane</keyword>
<keyword evidence="3" id="KW-1185">Reference proteome</keyword>
<proteinExistence type="predicted"/>
<dbReference type="Gramene" id="TraesCS4B02G213100.1">
    <property type="protein sequence ID" value="TraesCS4B02G213100.1.cds1"/>
    <property type="gene ID" value="TraesCS4B02G213100"/>
</dbReference>
<reference evidence="2" key="1">
    <citation type="submission" date="2018-08" db="EMBL/GenBank/DDBJ databases">
        <authorList>
            <person name="Rossello M."/>
        </authorList>
    </citation>
    <scope>NUCLEOTIDE SEQUENCE [LARGE SCALE GENOMIC DNA]</scope>
    <source>
        <strain evidence="2">cv. Chinese Spring</strain>
    </source>
</reference>
<dbReference type="PANTHER" id="PTHR34205">
    <property type="entry name" value="TRANSMEMBRANE PROTEIN"/>
    <property type="match status" value="1"/>
</dbReference>